<evidence type="ECO:0000256" key="4">
    <source>
        <dbReference type="ARBA" id="ARBA00023163"/>
    </source>
</evidence>
<name>A0A1E4T2J2_9ASCO</name>
<evidence type="ECO:0000259" key="7">
    <source>
        <dbReference type="PROSITE" id="PS00036"/>
    </source>
</evidence>
<evidence type="ECO:0000256" key="6">
    <source>
        <dbReference type="SAM" id="MobiDB-lite"/>
    </source>
</evidence>
<protein>
    <recommendedName>
        <fullName evidence="7">BZIP domain-containing protein</fullName>
    </recommendedName>
</protein>
<keyword evidence="2" id="KW-0805">Transcription regulation</keyword>
<reference evidence="9" key="1">
    <citation type="submission" date="2016-04" db="EMBL/GenBank/DDBJ databases">
        <title>Comparative genomics of biotechnologically important yeasts.</title>
        <authorList>
            <consortium name="DOE Joint Genome Institute"/>
            <person name="Riley R."/>
            <person name="Haridas S."/>
            <person name="Wolfe K.H."/>
            <person name="Lopes M.R."/>
            <person name="Hittinger C.T."/>
            <person name="Goker M."/>
            <person name="Salamov A."/>
            <person name="Wisecaver J."/>
            <person name="Long T.M."/>
            <person name="Aerts A.L."/>
            <person name="Barry K."/>
            <person name="Choi C."/>
            <person name="Clum A."/>
            <person name="Coughlan A.Y."/>
            <person name="Deshpande S."/>
            <person name="Douglass A.P."/>
            <person name="Hanson S.J."/>
            <person name="Klenk H.-P."/>
            <person name="Labutti K."/>
            <person name="Lapidus A."/>
            <person name="Lindquist E."/>
            <person name="Lipzen A."/>
            <person name="Meier-Kolthoff J.P."/>
            <person name="Ohm R.A."/>
            <person name="Otillar R.P."/>
            <person name="Pangilinan J."/>
            <person name="Peng Y."/>
            <person name="Rokas A."/>
            <person name="Rosa C.A."/>
            <person name="Scheuner C."/>
            <person name="Sibirny A.A."/>
            <person name="Slot J.C."/>
            <person name="Stielow J.B."/>
            <person name="Sun H."/>
            <person name="Kurtzman C.P."/>
            <person name="Blackwell M."/>
            <person name="Grigoriev I.V."/>
            <person name="Jeffries T.W."/>
        </authorList>
    </citation>
    <scope>NUCLEOTIDE SEQUENCE [LARGE SCALE GENOMIC DNA]</scope>
    <source>
        <strain evidence="9">NRRL YB-2248</strain>
    </source>
</reference>
<sequence length="268" mass="30929">MSSYIDNSDIKRESNFNLDDFDFDFYNSSSSLLTAPTDDLSLFSNNQFQNLDADQLACNRETDHNDQKDEDDDYEEEYDEEEDYDEDDDEEAQEEDQQQNIDTQLTNSNTRIPTNDTKRGIQMSESPLNDNDYNRGSSPSSSYSTVTIKSENSPANLTKAEQPVEGGQKVTHIEKRRRNTLASARFRIKKKQREREMAMNFKFIHERITSLKVKIKTLEMENKCLKEMLLNNNSEQSNGGLFAQSTSNYELLKILKQHSGDSFKITSV</sequence>
<dbReference type="GO" id="GO:0001228">
    <property type="term" value="F:DNA-binding transcription activator activity, RNA polymerase II-specific"/>
    <property type="evidence" value="ECO:0007669"/>
    <property type="project" value="TreeGrafter"/>
</dbReference>
<evidence type="ECO:0000313" key="8">
    <source>
        <dbReference type="EMBL" id="ODV85964.1"/>
    </source>
</evidence>
<dbReference type="Gene3D" id="1.20.5.170">
    <property type="match status" value="1"/>
</dbReference>
<dbReference type="PROSITE" id="PS00036">
    <property type="entry name" value="BZIP_BASIC"/>
    <property type="match status" value="1"/>
</dbReference>
<feature type="compositionally biased region" description="Polar residues" evidence="6">
    <location>
        <begin position="145"/>
        <end position="156"/>
    </location>
</feature>
<evidence type="ECO:0000256" key="1">
    <source>
        <dbReference type="ARBA" id="ARBA00004123"/>
    </source>
</evidence>
<dbReference type="PANTHER" id="PTHR13044">
    <property type="entry name" value="ACTIVATING TRANSCRIPTION FACTOR ATF 4/5"/>
    <property type="match status" value="1"/>
</dbReference>
<dbReference type="EMBL" id="KV453851">
    <property type="protein sequence ID" value="ODV85964.1"/>
    <property type="molecule type" value="Genomic_DNA"/>
</dbReference>
<keyword evidence="3" id="KW-0238">DNA-binding</keyword>
<proteinExistence type="predicted"/>
<feature type="region of interest" description="Disordered" evidence="6">
    <location>
        <begin position="54"/>
        <end position="170"/>
    </location>
</feature>
<dbReference type="STRING" id="983967.A0A1E4T2J2"/>
<dbReference type="GO" id="GO:0005634">
    <property type="term" value="C:nucleus"/>
    <property type="evidence" value="ECO:0007669"/>
    <property type="project" value="UniProtKB-SubCell"/>
</dbReference>
<evidence type="ECO:0000256" key="5">
    <source>
        <dbReference type="ARBA" id="ARBA00023242"/>
    </source>
</evidence>
<comment type="subcellular location">
    <subcellularLocation>
        <location evidence="1">Nucleus</location>
    </subcellularLocation>
</comment>
<dbReference type="OrthoDB" id="1939598at2759"/>
<dbReference type="InterPro" id="IPR004827">
    <property type="entry name" value="bZIP"/>
</dbReference>
<dbReference type="AlphaFoldDB" id="A0A1E4T2J2"/>
<evidence type="ECO:0000256" key="3">
    <source>
        <dbReference type="ARBA" id="ARBA00023125"/>
    </source>
</evidence>
<keyword evidence="5" id="KW-0539">Nucleus</keyword>
<feature type="compositionally biased region" description="Acidic residues" evidence="6">
    <location>
        <begin position="68"/>
        <end position="97"/>
    </location>
</feature>
<feature type="compositionally biased region" description="Polar residues" evidence="6">
    <location>
        <begin position="100"/>
        <end position="115"/>
    </location>
</feature>
<dbReference type="GO" id="GO:0000977">
    <property type="term" value="F:RNA polymerase II transcription regulatory region sequence-specific DNA binding"/>
    <property type="evidence" value="ECO:0007669"/>
    <property type="project" value="TreeGrafter"/>
</dbReference>
<feature type="domain" description="BZIP" evidence="7">
    <location>
        <begin position="175"/>
        <end position="189"/>
    </location>
</feature>
<accession>A0A1E4T2J2</accession>
<feature type="compositionally biased region" description="Polar residues" evidence="6">
    <location>
        <begin position="123"/>
        <end position="136"/>
    </location>
</feature>
<dbReference type="InterPro" id="IPR046347">
    <property type="entry name" value="bZIP_sf"/>
</dbReference>
<dbReference type="SUPFAM" id="SSF57959">
    <property type="entry name" value="Leucine zipper domain"/>
    <property type="match status" value="1"/>
</dbReference>
<keyword evidence="9" id="KW-1185">Reference proteome</keyword>
<gene>
    <name evidence="8" type="ORF">CANARDRAFT_7323</name>
</gene>
<dbReference type="Pfam" id="PF07716">
    <property type="entry name" value="bZIP_2"/>
    <property type="match status" value="1"/>
</dbReference>
<dbReference type="PANTHER" id="PTHR13044:SF14">
    <property type="entry name" value="CRYPTOCEPHAL, ISOFORM A"/>
    <property type="match status" value="1"/>
</dbReference>
<evidence type="ECO:0000256" key="2">
    <source>
        <dbReference type="ARBA" id="ARBA00023015"/>
    </source>
</evidence>
<organism evidence="8 9">
    <name type="scientific">[Candida] arabinofermentans NRRL YB-2248</name>
    <dbReference type="NCBI Taxonomy" id="983967"/>
    <lineage>
        <taxon>Eukaryota</taxon>
        <taxon>Fungi</taxon>
        <taxon>Dikarya</taxon>
        <taxon>Ascomycota</taxon>
        <taxon>Saccharomycotina</taxon>
        <taxon>Pichiomycetes</taxon>
        <taxon>Pichiales</taxon>
        <taxon>Pichiaceae</taxon>
        <taxon>Ogataea</taxon>
        <taxon>Ogataea/Candida clade</taxon>
    </lineage>
</organism>
<dbReference type="CDD" id="cd14705">
    <property type="entry name" value="bZIP_Zip1"/>
    <property type="match status" value="1"/>
</dbReference>
<evidence type="ECO:0000313" key="9">
    <source>
        <dbReference type="Proteomes" id="UP000094801"/>
    </source>
</evidence>
<keyword evidence="4" id="KW-0804">Transcription</keyword>
<dbReference type="Proteomes" id="UP000094801">
    <property type="component" value="Unassembled WGS sequence"/>
</dbReference>